<sequence>MGCRKHENEAGTSSALDSHHGCNFVVVACRPSAGRLESGSRGRKTPNSVIVCVLLTGHSAAYRLSCTACSGLSFSVKPGFQKAAARVAFQRLCALHRWDPVPLPGRRES</sequence>
<reference evidence="1 2" key="1">
    <citation type="journal article" date="2015" name="Fungal Genet. Biol.">
        <title>Evolution of novel wood decay mechanisms in Agaricales revealed by the genome sequences of Fistulina hepatica and Cylindrobasidium torrendii.</title>
        <authorList>
            <person name="Floudas D."/>
            <person name="Held B.W."/>
            <person name="Riley R."/>
            <person name="Nagy L.G."/>
            <person name="Koehler G."/>
            <person name="Ransdell A.S."/>
            <person name="Younus H."/>
            <person name="Chow J."/>
            <person name="Chiniquy J."/>
            <person name="Lipzen A."/>
            <person name="Tritt A."/>
            <person name="Sun H."/>
            <person name="Haridas S."/>
            <person name="LaButti K."/>
            <person name="Ohm R.A."/>
            <person name="Kues U."/>
            <person name="Blanchette R.A."/>
            <person name="Grigoriev I.V."/>
            <person name="Minto R.E."/>
            <person name="Hibbett D.S."/>
        </authorList>
    </citation>
    <scope>NUCLEOTIDE SEQUENCE [LARGE SCALE GENOMIC DNA]</scope>
    <source>
        <strain evidence="1 2">FP15055 ss-10</strain>
    </source>
</reference>
<evidence type="ECO:0000313" key="2">
    <source>
        <dbReference type="Proteomes" id="UP000054007"/>
    </source>
</evidence>
<organism evidence="1 2">
    <name type="scientific">Cylindrobasidium torrendii FP15055 ss-10</name>
    <dbReference type="NCBI Taxonomy" id="1314674"/>
    <lineage>
        <taxon>Eukaryota</taxon>
        <taxon>Fungi</taxon>
        <taxon>Dikarya</taxon>
        <taxon>Basidiomycota</taxon>
        <taxon>Agaricomycotina</taxon>
        <taxon>Agaricomycetes</taxon>
        <taxon>Agaricomycetidae</taxon>
        <taxon>Agaricales</taxon>
        <taxon>Marasmiineae</taxon>
        <taxon>Physalacriaceae</taxon>
        <taxon>Cylindrobasidium</taxon>
    </lineage>
</organism>
<dbReference type="AlphaFoldDB" id="A0A0D7BDS2"/>
<protein>
    <submittedName>
        <fullName evidence="1">Uncharacterized protein</fullName>
    </submittedName>
</protein>
<gene>
    <name evidence="1" type="ORF">CYLTODRAFT_262599</name>
</gene>
<keyword evidence="2" id="KW-1185">Reference proteome</keyword>
<proteinExistence type="predicted"/>
<dbReference type="EMBL" id="KN880504">
    <property type="protein sequence ID" value="KIY68355.1"/>
    <property type="molecule type" value="Genomic_DNA"/>
</dbReference>
<dbReference type="Proteomes" id="UP000054007">
    <property type="component" value="Unassembled WGS sequence"/>
</dbReference>
<name>A0A0D7BDS2_9AGAR</name>
<evidence type="ECO:0000313" key="1">
    <source>
        <dbReference type="EMBL" id="KIY68355.1"/>
    </source>
</evidence>
<dbReference type="PROSITE" id="PS51257">
    <property type="entry name" value="PROKAR_LIPOPROTEIN"/>
    <property type="match status" value="1"/>
</dbReference>
<accession>A0A0D7BDS2</accession>